<reference evidence="6 7" key="1">
    <citation type="journal article" date="2019" name="Nat. Ecol. Evol.">
        <title>Megaphylogeny resolves global patterns of mushroom evolution.</title>
        <authorList>
            <person name="Varga T."/>
            <person name="Krizsan K."/>
            <person name="Foldi C."/>
            <person name="Dima B."/>
            <person name="Sanchez-Garcia M."/>
            <person name="Sanchez-Ramirez S."/>
            <person name="Szollosi G.J."/>
            <person name="Szarkandi J.G."/>
            <person name="Papp V."/>
            <person name="Albert L."/>
            <person name="Andreopoulos W."/>
            <person name="Angelini C."/>
            <person name="Antonin V."/>
            <person name="Barry K.W."/>
            <person name="Bougher N.L."/>
            <person name="Buchanan P."/>
            <person name="Buyck B."/>
            <person name="Bense V."/>
            <person name="Catcheside P."/>
            <person name="Chovatia M."/>
            <person name="Cooper J."/>
            <person name="Damon W."/>
            <person name="Desjardin D."/>
            <person name="Finy P."/>
            <person name="Geml J."/>
            <person name="Haridas S."/>
            <person name="Hughes K."/>
            <person name="Justo A."/>
            <person name="Karasinski D."/>
            <person name="Kautmanova I."/>
            <person name="Kiss B."/>
            <person name="Kocsube S."/>
            <person name="Kotiranta H."/>
            <person name="LaButti K.M."/>
            <person name="Lechner B.E."/>
            <person name="Liimatainen K."/>
            <person name="Lipzen A."/>
            <person name="Lukacs Z."/>
            <person name="Mihaltcheva S."/>
            <person name="Morgado L.N."/>
            <person name="Niskanen T."/>
            <person name="Noordeloos M.E."/>
            <person name="Ohm R.A."/>
            <person name="Ortiz-Santana B."/>
            <person name="Ovrebo C."/>
            <person name="Racz N."/>
            <person name="Riley R."/>
            <person name="Savchenko A."/>
            <person name="Shiryaev A."/>
            <person name="Soop K."/>
            <person name="Spirin V."/>
            <person name="Szebenyi C."/>
            <person name="Tomsovsky M."/>
            <person name="Tulloss R.E."/>
            <person name="Uehling J."/>
            <person name="Grigoriev I.V."/>
            <person name="Vagvolgyi C."/>
            <person name="Papp T."/>
            <person name="Martin F.M."/>
            <person name="Miettinen O."/>
            <person name="Hibbett D.S."/>
            <person name="Nagy L.G."/>
        </authorList>
    </citation>
    <scope>NUCLEOTIDE SEQUENCE [LARGE SCALE GENOMIC DNA]</scope>
    <source>
        <strain evidence="6 7">CBS 962.96</strain>
    </source>
</reference>
<feature type="signal peptide" evidence="3">
    <location>
        <begin position="1"/>
        <end position="29"/>
    </location>
</feature>
<organism evidence="6 7">
    <name type="scientific">Dendrothele bispora (strain CBS 962.96)</name>
    <dbReference type="NCBI Taxonomy" id="1314807"/>
    <lineage>
        <taxon>Eukaryota</taxon>
        <taxon>Fungi</taxon>
        <taxon>Dikarya</taxon>
        <taxon>Basidiomycota</taxon>
        <taxon>Agaricomycotina</taxon>
        <taxon>Agaricomycetes</taxon>
        <taxon>Agaricomycetidae</taxon>
        <taxon>Agaricales</taxon>
        <taxon>Agaricales incertae sedis</taxon>
        <taxon>Dendrothele</taxon>
    </lineage>
</organism>
<evidence type="ECO:0000256" key="3">
    <source>
        <dbReference type="RuleBase" id="RU361235"/>
    </source>
</evidence>
<evidence type="ECO:0000259" key="5">
    <source>
        <dbReference type="Pfam" id="PF00135"/>
    </source>
</evidence>
<sequence length="555" mass="59850">MSKAYGILSALVALAFTQLSIHCTGFVSGTPIVSRADSGGADVVDTGYARYLGNRSFPNTVAYLGLPYAEPPLGERRFRAPIALNTTRVQSEANGEVVDATRYPDFCVQGPIGGTDMGGAGSEDCLKINVYAPVGANRSSNLPVLVYIHGGGYVFGNPANWPFDHWIHQSPNVVVASVYYRLDSFGFLSHPDFFDGDLADNNVGFLDQVEALKWVKRNIAAFGGNPEKVTINGQSAGGGSVLFHIVAKEEPGLFSGAIAQSVARSATPQADQKKPLFELYSDAAGCGTGSLADRMACLRNASISTLARAQEMARTFNISYHGFGPIVDEKVITEHPTRSIIKGDYANVPLIVGATSNETGGGGTDLGAALKASYPLLNDQDIAEFEEVYSLSDFMSQADRVGTATGESGLRCARESLGSLFLRNNKAWTYRYNQPNPTQSGTAVQHAAENWMMFLGINTGTNGTGQFTPMTDVENAFASELIAYWLSFVRSGDPNTFKLNRSPMWVDYTGEEQRIVLQQDPQNSTTTSGIFMEAEPAKERDRCAFVQSKSDKEQN</sequence>
<dbReference type="Pfam" id="PF00135">
    <property type="entry name" value="COesterase"/>
    <property type="match status" value="1"/>
</dbReference>
<dbReference type="Gene3D" id="3.40.50.1820">
    <property type="entry name" value="alpha/beta hydrolase"/>
    <property type="match status" value="1"/>
</dbReference>
<evidence type="ECO:0000313" key="7">
    <source>
        <dbReference type="Proteomes" id="UP000297245"/>
    </source>
</evidence>
<dbReference type="AlphaFoldDB" id="A0A4S8L1B0"/>
<proteinExistence type="inferred from homology"/>
<feature type="region of interest" description="Disordered" evidence="4">
    <location>
        <begin position="521"/>
        <end position="555"/>
    </location>
</feature>
<dbReference type="PROSITE" id="PS00122">
    <property type="entry name" value="CARBOXYLESTERASE_B_1"/>
    <property type="match status" value="1"/>
</dbReference>
<evidence type="ECO:0000313" key="6">
    <source>
        <dbReference type="EMBL" id="THU82033.1"/>
    </source>
</evidence>
<gene>
    <name evidence="6" type="ORF">K435DRAFT_766853</name>
</gene>
<feature type="compositionally biased region" description="Basic and acidic residues" evidence="4">
    <location>
        <begin position="535"/>
        <end position="555"/>
    </location>
</feature>
<dbReference type="OrthoDB" id="408631at2759"/>
<dbReference type="GO" id="GO:0016787">
    <property type="term" value="F:hydrolase activity"/>
    <property type="evidence" value="ECO:0007669"/>
    <property type="project" value="UniProtKB-KW"/>
</dbReference>
<dbReference type="InterPro" id="IPR050309">
    <property type="entry name" value="Type-B_Carboxylest/Lipase"/>
</dbReference>
<keyword evidence="7" id="KW-1185">Reference proteome</keyword>
<dbReference type="InterPro" id="IPR019826">
    <property type="entry name" value="Carboxylesterase_B_AS"/>
</dbReference>
<name>A0A4S8L1B0_DENBC</name>
<dbReference type="InterPro" id="IPR002018">
    <property type="entry name" value="CarbesteraseB"/>
</dbReference>
<dbReference type="SUPFAM" id="SSF53474">
    <property type="entry name" value="alpha/beta-Hydrolases"/>
    <property type="match status" value="1"/>
</dbReference>
<dbReference type="EC" id="3.1.1.-" evidence="3"/>
<feature type="chain" id="PRO_5020861603" description="Carboxylic ester hydrolase" evidence="3">
    <location>
        <begin position="30"/>
        <end position="555"/>
    </location>
</feature>
<keyword evidence="3" id="KW-0732">Signal</keyword>
<feature type="domain" description="Carboxylesterase type B" evidence="5">
    <location>
        <begin position="50"/>
        <end position="523"/>
    </location>
</feature>
<evidence type="ECO:0000256" key="1">
    <source>
        <dbReference type="ARBA" id="ARBA00005964"/>
    </source>
</evidence>
<dbReference type="EMBL" id="ML179762">
    <property type="protein sequence ID" value="THU82033.1"/>
    <property type="molecule type" value="Genomic_DNA"/>
</dbReference>
<protein>
    <recommendedName>
        <fullName evidence="3">Carboxylic ester hydrolase</fullName>
        <ecNumber evidence="3">3.1.1.-</ecNumber>
    </recommendedName>
</protein>
<keyword evidence="2 3" id="KW-0378">Hydrolase</keyword>
<comment type="similarity">
    <text evidence="1 3">Belongs to the type-B carboxylesterase/lipase family.</text>
</comment>
<accession>A0A4S8L1B0</accession>
<dbReference type="InterPro" id="IPR029058">
    <property type="entry name" value="AB_hydrolase_fold"/>
</dbReference>
<dbReference type="PANTHER" id="PTHR11559">
    <property type="entry name" value="CARBOXYLESTERASE"/>
    <property type="match status" value="1"/>
</dbReference>
<evidence type="ECO:0000256" key="4">
    <source>
        <dbReference type="SAM" id="MobiDB-lite"/>
    </source>
</evidence>
<dbReference type="Proteomes" id="UP000297245">
    <property type="component" value="Unassembled WGS sequence"/>
</dbReference>
<evidence type="ECO:0000256" key="2">
    <source>
        <dbReference type="ARBA" id="ARBA00022801"/>
    </source>
</evidence>